<evidence type="ECO:0000313" key="8">
    <source>
        <dbReference type="Proteomes" id="UP000092443"/>
    </source>
</evidence>
<evidence type="ECO:0000256" key="5">
    <source>
        <dbReference type="SAM" id="MobiDB-lite"/>
    </source>
</evidence>
<organism evidence="8 20">
    <name type="scientific">Glossina fuscipes</name>
    <dbReference type="NCBI Taxonomy" id="7396"/>
    <lineage>
        <taxon>Eukaryota</taxon>
        <taxon>Metazoa</taxon>
        <taxon>Ecdysozoa</taxon>
        <taxon>Arthropoda</taxon>
        <taxon>Hexapoda</taxon>
        <taxon>Insecta</taxon>
        <taxon>Pterygota</taxon>
        <taxon>Neoptera</taxon>
        <taxon>Endopterygota</taxon>
        <taxon>Diptera</taxon>
        <taxon>Brachycera</taxon>
        <taxon>Muscomorpha</taxon>
        <taxon>Hippoboscoidea</taxon>
        <taxon>Glossinidae</taxon>
        <taxon>Glossina</taxon>
    </lineage>
</organism>
<evidence type="ECO:0000256" key="1">
    <source>
        <dbReference type="ARBA" id="ARBA00023157"/>
    </source>
</evidence>
<dbReference type="Pfam" id="PF18399">
    <property type="entry name" value="CLIP_SPH_Scar"/>
    <property type="match status" value="1"/>
</dbReference>
<evidence type="ECO:0000313" key="10">
    <source>
        <dbReference type="RefSeq" id="XP_037888546.1"/>
    </source>
</evidence>
<feature type="compositionally biased region" description="Polar residues" evidence="5">
    <location>
        <begin position="275"/>
        <end position="287"/>
    </location>
</feature>
<dbReference type="SMART" id="SM00020">
    <property type="entry name" value="Tryp_SPc"/>
    <property type="match status" value="1"/>
</dbReference>
<evidence type="ECO:0000313" key="9">
    <source>
        <dbReference type="RefSeq" id="XP_037888545.1"/>
    </source>
</evidence>
<dbReference type="PROSITE" id="PS50240">
    <property type="entry name" value="TRYPSIN_DOM"/>
    <property type="match status" value="1"/>
</dbReference>
<proteinExistence type="predicted"/>
<dbReference type="RefSeq" id="XP_037888554.1">
    <property type="nucleotide sequence ID" value="XM_038032626.1"/>
</dbReference>
<dbReference type="RefSeq" id="XP_037888555.1">
    <property type="nucleotide sequence ID" value="XM_038032627.1"/>
</dbReference>
<evidence type="ECO:0000313" key="16">
    <source>
        <dbReference type="RefSeq" id="XP_037888553.1"/>
    </source>
</evidence>
<dbReference type="GO" id="GO:0006508">
    <property type="term" value="P:proteolysis"/>
    <property type="evidence" value="ECO:0007669"/>
    <property type="project" value="UniProtKB-KW"/>
</dbReference>
<evidence type="ECO:0000313" key="20">
    <source>
        <dbReference type="RefSeq" id="XP_037888557.1"/>
    </source>
</evidence>
<dbReference type="RefSeq" id="XP_037888557.1">
    <property type="nucleotide sequence ID" value="XM_038032629.1"/>
</dbReference>
<dbReference type="RefSeq" id="XP_037888550.1">
    <property type="nucleotide sequence ID" value="XM_038032622.1"/>
</dbReference>
<dbReference type="Pfam" id="PF00089">
    <property type="entry name" value="Trypsin"/>
    <property type="match status" value="1"/>
</dbReference>
<evidence type="ECO:0000313" key="14">
    <source>
        <dbReference type="RefSeq" id="XP_037888550.1"/>
    </source>
</evidence>
<dbReference type="AlphaFoldDB" id="A0A9C6DRI3"/>
<evidence type="ECO:0000313" key="11">
    <source>
        <dbReference type="RefSeq" id="XP_037888547.1"/>
    </source>
</evidence>
<keyword evidence="6" id="KW-0732">Signal</keyword>
<dbReference type="PANTHER" id="PTHR24258:SF140">
    <property type="entry name" value="BCDNA.GH08420-RELATED"/>
    <property type="match status" value="1"/>
</dbReference>
<keyword evidence="9 10" id="KW-0378">Hydrolase</keyword>
<comment type="function">
    <text evidence="2">Protein with lectin and protease activity involved in the establishment of trypanosome infections in tsetse flies. Binds D-glucosamine and agglutinates bloodstream-form trypanosomes and rabbit red blood cells. Capable of inducing transformation of bloodstream-form trypanosomes into procyclic (midgut) forms in vitro.</text>
</comment>
<dbReference type="Gene3D" id="2.40.10.10">
    <property type="entry name" value="Trypsin-like serine proteases"/>
    <property type="match status" value="1"/>
</dbReference>
<keyword evidence="1" id="KW-1015">Disulfide bond</keyword>
<dbReference type="RefSeq" id="XP_037888553.1">
    <property type="nucleotide sequence ID" value="XM_038032625.1"/>
</dbReference>
<dbReference type="SUPFAM" id="SSF50494">
    <property type="entry name" value="Trypsin-like serine proteases"/>
    <property type="match status" value="1"/>
</dbReference>
<evidence type="ECO:0000313" key="13">
    <source>
        <dbReference type="RefSeq" id="XP_037888549.1"/>
    </source>
</evidence>
<evidence type="ECO:0000259" key="7">
    <source>
        <dbReference type="PROSITE" id="PS50240"/>
    </source>
</evidence>
<evidence type="ECO:0000313" key="15">
    <source>
        <dbReference type="RefSeq" id="XP_037888551.1"/>
    </source>
</evidence>
<dbReference type="RefSeq" id="XP_037888556.1">
    <property type="nucleotide sequence ID" value="XM_038032628.1"/>
</dbReference>
<dbReference type="GO" id="GO:0004252">
    <property type="term" value="F:serine-type endopeptidase activity"/>
    <property type="evidence" value="ECO:0007669"/>
    <property type="project" value="InterPro"/>
</dbReference>
<dbReference type="InterPro" id="IPR040973">
    <property type="entry name" value="CLIP_SPH_Scar"/>
</dbReference>
<sequence length="670" mass="72915">MSHKYRTHLIRIAATFFLLTAANALQYTSNMFLNGDYENGLAKRQDSNNKAVNDYRPGQAAALASLLSKRATPFVGQMYLPTLLECKRPQQCVPKDQCINGYFRRQLPNIQNCEPEVNVCCTYQPPPTPSTTAATTTTQKRFITCTANTACVYDQDCRNGEILSNVVVNLEVKKCYEPKVCCGIPSTMLTEDGYVLKTPPSPFTYPAPSPFKPTTPVNNQYLPPGRPTPSTPADQSQPIVPITTSRQPQPTPADRQTQSTRTQTQTTRQDRPTAKPQSSTRATTTKPLPSITRTSISSTSPPKYLPPSYSPQQRGNDINERDRDIQSTNQDKVVLRGEDQLSPQIFPTNKFGDQFGGATPAVKCASALVCTAENYCNSIGVISETPVEISSFRVPLTDCLIEGTGAAGKCCRDPNYVDPWPVNLAGVCAQRNTNTKPRGVRDIDASFAEIGWQAMILKESTKMLLCGGAIIGDAVVLTTASCVRNEAVNDVRVKAGEWELGSTNEPLPFQLVAVKAIEIHPNYDANSGSNDMAVVHLSERLQFATHIQPICISDKDPSSSETCITTGWGKQALSIHEEGAVMHVTITNPVSRSECGADESAVCSTTKFDSCQFDAGSALACGTGSNVQLKGIYGIENACGEGQAVRFIKPDVAWVNKQFMERSKPLLLRS</sequence>
<dbReference type="RefSeq" id="XP_037888546.1">
    <property type="nucleotide sequence ID" value="XM_038032618.1"/>
</dbReference>
<keyword evidence="8" id="KW-1185">Reference proteome</keyword>
<feature type="compositionally biased region" description="Polar residues" evidence="5">
    <location>
        <begin position="231"/>
        <end position="248"/>
    </location>
</feature>
<evidence type="ECO:0000256" key="2">
    <source>
        <dbReference type="ARBA" id="ARBA00057221"/>
    </source>
</evidence>
<dbReference type="InterPro" id="IPR043504">
    <property type="entry name" value="Peptidase_S1_PA_chymotrypsin"/>
</dbReference>
<gene>
    <name evidence="9 10 11 12 13 14 15 16 17 18 19 20" type="primary">LOC119636909</name>
</gene>
<feature type="compositionally biased region" description="Low complexity" evidence="5">
    <location>
        <begin position="255"/>
        <end position="267"/>
    </location>
</feature>
<keyword evidence="9 10" id="KW-0645">Protease</keyword>
<dbReference type="RefSeq" id="XP_037888547.1">
    <property type="nucleotide sequence ID" value="XM_038032619.1"/>
</dbReference>
<protein>
    <recommendedName>
        <fullName evidence="3">Lectizyme</fullName>
    </recommendedName>
    <alternativeName>
        <fullName evidence="4">Proteolytic lectin</fullName>
    </alternativeName>
</protein>
<dbReference type="FunFam" id="2.40.10.10:FF:000068">
    <property type="entry name" value="transmembrane protease serine 2"/>
    <property type="match status" value="1"/>
</dbReference>
<dbReference type="KEGG" id="gfs:119636909"/>
<evidence type="ECO:0000313" key="19">
    <source>
        <dbReference type="RefSeq" id="XP_037888556.1"/>
    </source>
</evidence>
<reference evidence="9 10" key="1">
    <citation type="submission" date="2025-04" db="UniProtKB">
        <authorList>
            <consortium name="RefSeq"/>
        </authorList>
    </citation>
    <scope>IDENTIFICATION</scope>
    <source>
        <tissue evidence="9 10">Whole body pupa</tissue>
    </source>
</reference>
<feature type="region of interest" description="Disordered" evidence="5">
    <location>
        <begin position="206"/>
        <end position="323"/>
    </location>
</feature>
<evidence type="ECO:0000313" key="18">
    <source>
        <dbReference type="RefSeq" id="XP_037888555.1"/>
    </source>
</evidence>
<accession>A0A9C6DRI3</accession>
<dbReference type="InterPro" id="IPR009003">
    <property type="entry name" value="Peptidase_S1_PA"/>
</dbReference>
<evidence type="ECO:0000256" key="6">
    <source>
        <dbReference type="SAM" id="SignalP"/>
    </source>
</evidence>
<feature type="chain" id="PRO_5044697735" description="Lectizyme" evidence="6">
    <location>
        <begin position="25"/>
        <end position="670"/>
    </location>
</feature>
<dbReference type="Proteomes" id="UP000092443">
    <property type="component" value="Unplaced"/>
</dbReference>
<dbReference type="GeneID" id="119636909"/>
<dbReference type="RefSeq" id="XP_037888545.1">
    <property type="nucleotide sequence ID" value="XM_038032617.1"/>
</dbReference>
<feature type="signal peptide" evidence="6">
    <location>
        <begin position="1"/>
        <end position="24"/>
    </location>
</feature>
<evidence type="ECO:0000313" key="17">
    <source>
        <dbReference type="RefSeq" id="XP_037888554.1"/>
    </source>
</evidence>
<dbReference type="RefSeq" id="XP_037888548.1">
    <property type="nucleotide sequence ID" value="XM_038032620.1"/>
</dbReference>
<name>A0A9C6DRI3_9MUSC</name>
<feature type="domain" description="Peptidase S1" evidence="7">
    <location>
        <begin position="423"/>
        <end position="660"/>
    </location>
</feature>
<evidence type="ECO:0000256" key="3">
    <source>
        <dbReference type="ARBA" id="ARBA00067663"/>
    </source>
</evidence>
<dbReference type="RefSeq" id="XP_037888549.1">
    <property type="nucleotide sequence ID" value="XM_038032621.1"/>
</dbReference>
<dbReference type="RefSeq" id="XP_037888551.1">
    <property type="nucleotide sequence ID" value="XM_038032623.1"/>
</dbReference>
<feature type="compositionally biased region" description="Low complexity" evidence="5">
    <location>
        <begin position="289"/>
        <end position="302"/>
    </location>
</feature>
<dbReference type="InterPro" id="IPR001254">
    <property type="entry name" value="Trypsin_dom"/>
</dbReference>
<evidence type="ECO:0000313" key="12">
    <source>
        <dbReference type="RefSeq" id="XP_037888548.1"/>
    </source>
</evidence>
<dbReference type="PANTHER" id="PTHR24258">
    <property type="entry name" value="SERINE PROTEASE-RELATED"/>
    <property type="match status" value="1"/>
</dbReference>
<evidence type="ECO:0000256" key="4">
    <source>
        <dbReference type="ARBA" id="ARBA00077177"/>
    </source>
</evidence>